<gene>
    <name evidence="2" type="ORF">MGAL_10B015695</name>
</gene>
<organism evidence="2 3">
    <name type="scientific">Mytilus galloprovincialis</name>
    <name type="common">Mediterranean mussel</name>
    <dbReference type="NCBI Taxonomy" id="29158"/>
    <lineage>
        <taxon>Eukaryota</taxon>
        <taxon>Metazoa</taxon>
        <taxon>Spiralia</taxon>
        <taxon>Lophotrochozoa</taxon>
        <taxon>Mollusca</taxon>
        <taxon>Bivalvia</taxon>
        <taxon>Autobranchia</taxon>
        <taxon>Pteriomorphia</taxon>
        <taxon>Mytilida</taxon>
        <taxon>Mytiloidea</taxon>
        <taxon>Mytilidae</taxon>
        <taxon>Mytilinae</taxon>
        <taxon>Mytilus</taxon>
    </lineage>
</organism>
<comment type="caution">
    <text evidence="2">The sequence shown here is derived from an EMBL/GenBank/DDBJ whole genome shotgun (WGS) entry which is preliminary data.</text>
</comment>
<keyword evidence="3" id="KW-1185">Reference proteome</keyword>
<feature type="non-terminal residue" evidence="2">
    <location>
        <position position="1"/>
    </location>
</feature>
<feature type="non-terminal residue" evidence="2">
    <location>
        <position position="73"/>
    </location>
</feature>
<reference evidence="2" key="1">
    <citation type="submission" date="2018-11" db="EMBL/GenBank/DDBJ databases">
        <authorList>
            <person name="Alioto T."/>
            <person name="Alioto T."/>
        </authorList>
    </citation>
    <scope>NUCLEOTIDE SEQUENCE</scope>
</reference>
<evidence type="ECO:0000256" key="1">
    <source>
        <dbReference type="SAM" id="MobiDB-lite"/>
    </source>
</evidence>
<protein>
    <submittedName>
        <fullName evidence="2">Uncharacterized protein</fullName>
    </submittedName>
</protein>
<evidence type="ECO:0000313" key="2">
    <source>
        <dbReference type="EMBL" id="VDI78394.1"/>
    </source>
</evidence>
<sequence>LESSDEDIDGSFSRTDDTTEKMKVRDSNMRMCSCINEMILKVGDAVKKDVHFTEISGVHDNFRKLVDFLVEDE</sequence>
<dbReference type="EMBL" id="UYJE01009958">
    <property type="protein sequence ID" value="VDI78394.1"/>
    <property type="molecule type" value="Genomic_DNA"/>
</dbReference>
<accession>A0A8B6HEN8</accession>
<evidence type="ECO:0000313" key="3">
    <source>
        <dbReference type="Proteomes" id="UP000596742"/>
    </source>
</evidence>
<feature type="region of interest" description="Disordered" evidence="1">
    <location>
        <begin position="1"/>
        <end position="21"/>
    </location>
</feature>
<name>A0A8B6HEN8_MYTGA</name>
<dbReference type="AlphaFoldDB" id="A0A8B6HEN8"/>
<proteinExistence type="predicted"/>
<dbReference type="Proteomes" id="UP000596742">
    <property type="component" value="Unassembled WGS sequence"/>
</dbReference>